<dbReference type="Proteomes" id="UP001223743">
    <property type="component" value="Unassembled WGS sequence"/>
</dbReference>
<proteinExistence type="predicted"/>
<dbReference type="EMBL" id="JAUSWJ010000001">
    <property type="protein sequence ID" value="MDQ0518140.1"/>
    <property type="molecule type" value="Genomic_DNA"/>
</dbReference>
<sequence length="122" mass="13597">MAKTMPVTADDLRRLFLALPGVQESTHHGTMSFVVGKRFLGRIRDEGTVFALPCDRGERDFLIELEPETFFITDHYRGYAYVLVRLAATDPDRLAPLVTRAWRAAAPKRMVAAFDRTAAGGA</sequence>
<dbReference type="InterPro" id="IPR038056">
    <property type="entry name" value="YjbR-like_sf"/>
</dbReference>
<gene>
    <name evidence="1" type="ORF">QO015_003753</name>
</gene>
<protein>
    <recommendedName>
        <fullName evidence="3">MmcQ/YjbR family DNA-binding protein</fullName>
    </recommendedName>
</protein>
<accession>A0ABU0MAY6</accession>
<evidence type="ECO:0008006" key="3">
    <source>
        <dbReference type="Google" id="ProtNLM"/>
    </source>
</evidence>
<comment type="caution">
    <text evidence="1">The sequence shown here is derived from an EMBL/GenBank/DDBJ whole genome shotgun (WGS) entry which is preliminary data.</text>
</comment>
<evidence type="ECO:0000313" key="1">
    <source>
        <dbReference type="EMBL" id="MDQ0518140.1"/>
    </source>
</evidence>
<evidence type="ECO:0000313" key="2">
    <source>
        <dbReference type="Proteomes" id="UP001223743"/>
    </source>
</evidence>
<dbReference type="Pfam" id="PF04237">
    <property type="entry name" value="YjbR"/>
    <property type="match status" value="1"/>
</dbReference>
<dbReference type="InterPro" id="IPR058532">
    <property type="entry name" value="YjbR/MT2646/Rv2570-like"/>
</dbReference>
<dbReference type="SUPFAM" id="SSF142906">
    <property type="entry name" value="YjbR-like"/>
    <property type="match status" value="1"/>
</dbReference>
<dbReference type="RefSeq" id="WP_266283555.1">
    <property type="nucleotide sequence ID" value="NZ_JAPKNF010000003.1"/>
</dbReference>
<reference evidence="1 2" key="1">
    <citation type="submission" date="2023-07" db="EMBL/GenBank/DDBJ databases">
        <title>Genomic Encyclopedia of Type Strains, Phase IV (KMG-IV): sequencing the most valuable type-strain genomes for metagenomic binning, comparative biology and taxonomic classification.</title>
        <authorList>
            <person name="Goeker M."/>
        </authorList>
    </citation>
    <scope>NUCLEOTIDE SEQUENCE [LARGE SCALE GENOMIC DNA]</scope>
    <source>
        <strain evidence="1 2">B1-1</strain>
    </source>
</reference>
<name>A0ABU0MAY6_9HYPH</name>
<keyword evidence="2" id="KW-1185">Reference proteome</keyword>
<organism evidence="1 2">
    <name type="scientific">Kaistia geumhonensis</name>
    <dbReference type="NCBI Taxonomy" id="410839"/>
    <lineage>
        <taxon>Bacteria</taxon>
        <taxon>Pseudomonadati</taxon>
        <taxon>Pseudomonadota</taxon>
        <taxon>Alphaproteobacteria</taxon>
        <taxon>Hyphomicrobiales</taxon>
        <taxon>Kaistiaceae</taxon>
        <taxon>Kaistia</taxon>
    </lineage>
</organism>